<evidence type="ECO:0000256" key="2">
    <source>
        <dbReference type="ARBA" id="ARBA00022723"/>
    </source>
</evidence>
<reference evidence="5 6" key="2">
    <citation type="journal article" date="2022" name="Arch. Microbiol.">
        <title>Rhodococcus pseudokoreensis sp. nov. isolated from the rhizosphere of young M26 apple rootstocks.</title>
        <authorList>
            <person name="Kampfer P."/>
            <person name="Glaeser S.P."/>
            <person name="Blom J."/>
            <person name="Wolf J."/>
            <person name="Benning S."/>
            <person name="Schloter M."/>
            <person name="Neumann-Schaal M."/>
        </authorList>
    </citation>
    <scope>NUCLEOTIDE SEQUENCE [LARGE SCALE GENOMIC DNA]</scope>
    <source>
        <strain evidence="5 6">R79</strain>
    </source>
</reference>
<feature type="domain" description="HpcH/HpaI aldolase/citrate lyase" evidence="4">
    <location>
        <begin position="24"/>
        <end position="246"/>
    </location>
</feature>
<gene>
    <name evidence="5" type="ORF">JWS13_15245</name>
</gene>
<dbReference type="InterPro" id="IPR015813">
    <property type="entry name" value="Pyrv/PenolPyrv_kinase-like_dom"/>
</dbReference>
<proteinExistence type="inferred from homology"/>
<dbReference type="EMBL" id="CP070619">
    <property type="protein sequence ID" value="QSE89883.1"/>
    <property type="molecule type" value="Genomic_DNA"/>
</dbReference>
<protein>
    <submittedName>
        <fullName evidence="5">2,4-dihydroxyhept-2-ene-1,7-dioic acid aldolase</fullName>
    </submittedName>
</protein>
<evidence type="ECO:0000313" key="6">
    <source>
        <dbReference type="Proteomes" id="UP000662986"/>
    </source>
</evidence>
<dbReference type="Proteomes" id="UP000662986">
    <property type="component" value="Chromosome"/>
</dbReference>
<comment type="similarity">
    <text evidence="1">Belongs to the HpcH/HpaI aldolase family.</text>
</comment>
<evidence type="ECO:0000256" key="3">
    <source>
        <dbReference type="ARBA" id="ARBA00023239"/>
    </source>
</evidence>
<keyword evidence="6" id="KW-1185">Reference proteome</keyword>
<dbReference type="PANTHER" id="PTHR30502:SF0">
    <property type="entry name" value="PHOSPHOENOLPYRUVATE CARBOXYLASE FAMILY PROTEIN"/>
    <property type="match status" value="1"/>
</dbReference>
<keyword evidence="3" id="KW-0456">Lyase</keyword>
<keyword evidence="2" id="KW-0479">Metal-binding</keyword>
<dbReference type="InterPro" id="IPR050251">
    <property type="entry name" value="HpcH-HpaI_aldolase"/>
</dbReference>
<evidence type="ECO:0000259" key="4">
    <source>
        <dbReference type="Pfam" id="PF03328"/>
    </source>
</evidence>
<accession>A0A974W3Z3</accession>
<sequence>MSNNSPLDAGTLRQRLAQGETTVGTFVGMASSTAAEVCAAAGADWILLDLEHGAGSEDALRDSILAAGAYGVPTVVRVESGERIRIGRVLDQGAAGVMVPRLDKPDQVVDAITHLAYPPRGDRGVATYNRSCRWGMDRSVLLAEEQASLGVIQIETLAALDAVDEIAAQDGVDVLFVGPLDLSFALGVPLQFDSPVFTTALGRVLEAAHQHGKTAGILAANAALAAGYVELGFRFVAIGSDSTLLAAALTEAFATARPEQDPQRKSS</sequence>
<dbReference type="RefSeq" id="WP_206006412.1">
    <property type="nucleotide sequence ID" value="NZ_CP070619.1"/>
</dbReference>
<dbReference type="PANTHER" id="PTHR30502">
    <property type="entry name" value="2-KETO-3-DEOXY-L-RHAMNONATE ALDOLASE"/>
    <property type="match status" value="1"/>
</dbReference>
<dbReference type="Gene3D" id="3.20.20.60">
    <property type="entry name" value="Phosphoenolpyruvate-binding domains"/>
    <property type="match status" value="1"/>
</dbReference>
<evidence type="ECO:0000313" key="5">
    <source>
        <dbReference type="EMBL" id="QSE89883.1"/>
    </source>
</evidence>
<dbReference type="InterPro" id="IPR040442">
    <property type="entry name" value="Pyrv_kinase-like_dom_sf"/>
</dbReference>
<dbReference type="InterPro" id="IPR005000">
    <property type="entry name" value="Aldolase/citrate-lyase_domain"/>
</dbReference>
<reference evidence="5 6" key="1">
    <citation type="journal article" date="2021" name="Microbiol. Resour. Announc.">
        <title>Complete Genome Sequences of Two Rhodococcus sp. Strains with Large and Linear Chromosomes, Isolated from Apple Rhizosphere.</title>
        <authorList>
            <person name="Benning S."/>
            <person name="Brugnone N."/>
            <person name="Siani R."/>
            <person name="Kublik S."/>
            <person name="Schloter M."/>
            <person name="Rad V."/>
        </authorList>
    </citation>
    <scope>NUCLEOTIDE SEQUENCE [LARGE SCALE GENOMIC DNA]</scope>
    <source>
        <strain evidence="5 6">R79</strain>
    </source>
</reference>
<dbReference type="Pfam" id="PF03328">
    <property type="entry name" value="HpcH_HpaI"/>
    <property type="match status" value="1"/>
</dbReference>
<organism evidence="5 6">
    <name type="scientific">Rhodococcus pseudokoreensis</name>
    <dbReference type="NCBI Taxonomy" id="2811421"/>
    <lineage>
        <taxon>Bacteria</taxon>
        <taxon>Bacillati</taxon>
        <taxon>Actinomycetota</taxon>
        <taxon>Actinomycetes</taxon>
        <taxon>Mycobacteriales</taxon>
        <taxon>Nocardiaceae</taxon>
        <taxon>Rhodococcus</taxon>
    </lineage>
</organism>
<evidence type="ECO:0000256" key="1">
    <source>
        <dbReference type="ARBA" id="ARBA00005568"/>
    </source>
</evidence>
<name>A0A974W3Z3_9NOCA</name>
<dbReference type="SUPFAM" id="SSF51621">
    <property type="entry name" value="Phosphoenolpyruvate/pyruvate domain"/>
    <property type="match status" value="1"/>
</dbReference>